<proteinExistence type="predicted"/>
<name>A0ABD5SA89_9EURY</name>
<keyword evidence="3" id="KW-1185">Reference proteome</keyword>
<protein>
    <submittedName>
        <fullName evidence="2">Nucleoside recognition protein</fullName>
    </submittedName>
</protein>
<evidence type="ECO:0000313" key="2">
    <source>
        <dbReference type="EMBL" id="MFC6753309.1"/>
    </source>
</evidence>
<keyword evidence="1" id="KW-0812">Transmembrane</keyword>
<keyword evidence="1" id="KW-1133">Transmembrane helix</keyword>
<feature type="transmembrane region" description="Helical" evidence="1">
    <location>
        <begin position="304"/>
        <end position="324"/>
    </location>
</feature>
<comment type="caution">
    <text evidence="2">The sequence shown here is derived from an EMBL/GenBank/DDBJ whole genome shotgun (WGS) entry which is preliminary data.</text>
</comment>
<dbReference type="PANTHER" id="PTHR38139">
    <property type="entry name" value="GATE DOMAIN-CONTAINING PROTEIN"/>
    <property type="match status" value="1"/>
</dbReference>
<feature type="transmembrane region" description="Helical" evidence="1">
    <location>
        <begin position="135"/>
        <end position="153"/>
    </location>
</feature>
<dbReference type="AlphaFoldDB" id="A0ABD5SA89"/>
<reference evidence="2 3" key="1">
    <citation type="journal article" date="2019" name="Int. J. Syst. Evol. Microbiol.">
        <title>The Global Catalogue of Microorganisms (GCM) 10K type strain sequencing project: providing services to taxonomists for standard genome sequencing and annotation.</title>
        <authorList>
            <consortium name="The Broad Institute Genomics Platform"/>
            <consortium name="The Broad Institute Genome Sequencing Center for Infectious Disease"/>
            <person name="Wu L."/>
            <person name="Ma J."/>
        </authorList>
    </citation>
    <scope>NUCLEOTIDE SEQUENCE [LARGE SCALE GENOMIC DNA]</scope>
    <source>
        <strain evidence="2 3">CGMCC 1.3239</strain>
    </source>
</reference>
<accession>A0ABD5SA89</accession>
<feature type="transmembrane region" description="Helical" evidence="1">
    <location>
        <begin position="62"/>
        <end position="81"/>
    </location>
</feature>
<evidence type="ECO:0000256" key="1">
    <source>
        <dbReference type="SAM" id="Phobius"/>
    </source>
</evidence>
<dbReference type="InterPro" id="IPR038880">
    <property type="entry name" value="MJ0871-like"/>
</dbReference>
<evidence type="ECO:0000313" key="3">
    <source>
        <dbReference type="Proteomes" id="UP001596442"/>
    </source>
</evidence>
<feature type="transmembrane region" description="Helical" evidence="1">
    <location>
        <begin position="196"/>
        <end position="214"/>
    </location>
</feature>
<organism evidence="2 3">
    <name type="scientific">Halorubrum tibetense</name>
    <dbReference type="NCBI Taxonomy" id="175631"/>
    <lineage>
        <taxon>Archaea</taxon>
        <taxon>Methanobacteriati</taxon>
        <taxon>Methanobacteriota</taxon>
        <taxon>Stenosarchaea group</taxon>
        <taxon>Halobacteria</taxon>
        <taxon>Halobacteriales</taxon>
        <taxon>Haloferacaceae</taxon>
        <taxon>Halorubrum</taxon>
    </lineage>
</organism>
<dbReference type="Proteomes" id="UP001596442">
    <property type="component" value="Unassembled WGS sequence"/>
</dbReference>
<feature type="transmembrane region" description="Helical" evidence="1">
    <location>
        <begin position="22"/>
        <end position="42"/>
    </location>
</feature>
<dbReference type="RefSeq" id="WP_379780812.1">
    <property type="nucleotide sequence ID" value="NZ_JBHSWW010000083.1"/>
</dbReference>
<sequence length="327" mass="34254">MQSVLPELVALLSDVVPRLARIIVFIAVGVFAANVAVAFGLIRYVAGLAGWLTRPANLPDEVGTAILTTAASTTAGYATLAEYRESGLLDDRATLVAVTINTFFGFVQHVFTFYIPVLIPILGTTTGVVYVSARAGIALAITVTGVLAGGLLLSERNVDRSALADVDASGPDADDRTRRERVRDAAEKSRSTLRRIVPRLAAVYTLVIALVTYYDVEGLTSAAEPITGVLGLPGAAVPVIAVYTLDTVAGAVTLAGTEAGVFTTRTAVASLLIGGILSFAVSTFRRSIPFQYGIWGAEFGTKVIAVNTALKIVFISLTVALLLAPVW</sequence>
<feature type="transmembrane region" description="Helical" evidence="1">
    <location>
        <begin position="93"/>
        <end position="115"/>
    </location>
</feature>
<dbReference type="EMBL" id="JBHSWW010000083">
    <property type="protein sequence ID" value="MFC6753309.1"/>
    <property type="molecule type" value="Genomic_DNA"/>
</dbReference>
<feature type="transmembrane region" description="Helical" evidence="1">
    <location>
        <begin position="267"/>
        <end position="284"/>
    </location>
</feature>
<feature type="transmembrane region" description="Helical" evidence="1">
    <location>
        <begin position="234"/>
        <end position="255"/>
    </location>
</feature>
<dbReference type="PANTHER" id="PTHR38139:SF1">
    <property type="entry name" value="NUCLEOSIDE TRANSPORTER_FEOB GTPASE GATE DOMAIN-CONTAINING PROTEIN"/>
    <property type="match status" value="1"/>
</dbReference>
<gene>
    <name evidence="2" type="ORF">ACFQEU_07485</name>
</gene>
<keyword evidence="1" id="KW-0472">Membrane</keyword>